<comment type="subcellular location">
    <subcellularLocation>
        <location evidence="1">Mitochondrion</location>
    </subcellularLocation>
</comment>
<dbReference type="STRING" id="60172.A0A1V6R5B0"/>
<gene>
    <name evidence="8" type="ORF">PENSOL_c015G10311</name>
</gene>
<accession>A0A1V6R5B0</accession>
<proteinExistence type="inferred from homology"/>
<dbReference type="Pfam" id="PF01636">
    <property type="entry name" value="APH"/>
    <property type="match status" value="1"/>
</dbReference>
<keyword evidence="4" id="KW-0809">Transit peptide</keyword>
<evidence type="ECO:0000256" key="4">
    <source>
        <dbReference type="ARBA" id="ARBA00022946"/>
    </source>
</evidence>
<dbReference type="EMBL" id="MDYO01000015">
    <property type="protein sequence ID" value="OQD96698.1"/>
    <property type="molecule type" value="Genomic_DNA"/>
</dbReference>
<reference evidence="9" key="1">
    <citation type="journal article" date="2017" name="Nat. Microbiol.">
        <title>Global analysis of biosynthetic gene clusters reveals vast potential of secondary metabolite production in Penicillium species.</title>
        <authorList>
            <person name="Nielsen J.C."/>
            <person name="Grijseels S."/>
            <person name="Prigent S."/>
            <person name="Ji B."/>
            <person name="Dainat J."/>
            <person name="Nielsen K.F."/>
            <person name="Frisvad J.C."/>
            <person name="Workman M."/>
            <person name="Nielsen J."/>
        </authorList>
    </citation>
    <scope>NUCLEOTIDE SEQUENCE [LARGE SCALE GENOMIC DNA]</scope>
    <source>
        <strain evidence="9">IBT 29525</strain>
    </source>
</reference>
<sequence>MLSFLRTSKRIQRPQRAYLSITCRGKSISREELFVYTNGRFLVDEKNQLDRRYVKFDLDVLCSTAATAGGKSSPITAIEKMEGGFSKVLLMQKENGMGVIAKIPCHIAGPAVLTTECEVGALEFLSKHTSIPVPRVLSWSSNSSNAVGVEYIIMEKASGVQLFQVWEKMSKTERPPLIRSLARLEAQLSAIRFPASGGLYLQKKPNISNCTSLDKDIDPTGSFCIGPSCDRAYQTEGIETPDVPGVYDTGPWNTISALGISIARRELSRISNGHLTNHAHFYRGSVEECTQILETTIRLMTLLDANSILSRSSQPTLWHTDLHMGNIYVSPDEPSRIVSFIDLQGVLVLPAFLQARWPIFMKPCQESEYVRGPVQVKLPDDFDQLDEEGKRAALNEWEQDMLAKTYEIATYLENRPAYTAMNVPRVFRELFVRCGEISEMGVLPLRECLIEISQSWSNLGFSGERPFSFTEEGIQIHERQFAGYKDWHQVQALAQECLDTDAEGWISPQLDFENKRNLNKQLQDIYIQQMAGEKTPEEVKAIWPFPL</sequence>
<organism evidence="8 9">
    <name type="scientific">Penicillium solitum</name>
    <dbReference type="NCBI Taxonomy" id="60172"/>
    <lineage>
        <taxon>Eukaryota</taxon>
        <taxon>Fungi</taxon>
        <taxon>Dikarya</taxon>
        <taxon>Ascomycota</taxon>
        <taxon>Pezizomycotina</taxon>
        <taxon>Eurotiomycetes</taxon>
        <taxon>Eurotiomycetidae</taxon>
        <taxon>Eurotiales</taxon>
        <taxon>Aspergillaceae</taxon>
        <taxon>Penicillium</taxon>
    </lineage>
</organism>
<evidence type="ECO:0000313" key="8">
    <source>
        <dbReference type="EMBL" id="OQD96698.1"/>
    </source>
</evidence>
<evidence type="ECO:0000259" key="7">
    <source>
        <dbReference type="Pfam" id="PF01636"/>
    </source>
</evidence>
<evidence type="ECO:0000256" key="1">
    <source>
        <dbReference type="ARBA" id="ARBA00004173"/>
    </source>
</evidence>
<name>A0A1V6R5B0_9EURO</name>
<dbReference type="InterPro" id="IPR011009">
    <property type="entry name" value="Kinase-like_dom_sf"/>
</dbReference>
<dbReference type="SUPFAM" id="SSF56112">
    <property type="entry name" value="Protein kinase-like (PK-like)"/>
    <property type="match status" value="1"/>
</dbReference>
<dbReference type="PANTHER" id="PTHR36091">
    <property type="entry name" value="ALTERED INHERITANCE OF MITOCHONDRIA PROTEIN 9, MITOCHONDRIAL"/>
    <property type="match status" value="1"/>
</dbReference>
<dbReference type="PANTHER" id="PTHR36091:SF1">
    <property type="entry name" value="ALTERED INHERITANCE OF MITOCHONDRIA PROTEIN 9, MITOCHONDRIAL"/>
    <property type="match status" value="1"/>
</dbReference>
<dbReference type="InterPro" id="IPR051035">
    <property type="entry name" value="Mito_inheritance_9"/>
</dbReference>
<dbReference type="GO" id="GO:0005739">
    <property type="term" value="C:mitochondrion"/>
    <property type="evidence" value="ECO:0007669"/>
    <property type="project" value="UniProtKB-SubCell"/>
</dbReference>
<comment type="similarity">
    <text evidence="2">Belongs to the AIM9 family.</text>
</comment>
<evidence type="ECO:0000256" key="5">
    <source>
        <dbReference type="ARBA" id="ARBA00023128"/>
    </source>
</evidence>
<keyword evidence="5" id="KW-0496">Mitochondrion</keyword>
<dbReference type="Proteomes" id="UP000191612">
    <property type="component" value="Unassembled WGS sequence"/>
</dbReference>
<protein>
    <recommendedName>
        <fullName evidence="3">Altered inheritance of mitochondria protein 9, mitochondrial</fullName>
    </recommendedName>
    <alternativeName>
        <fullName evidence="6">Found in mitochondrial proteome protein 29</fullName>
    </alternativeName>
</protein>
<dbReference type="AlphaFoldDB" id="A0A1V6R5B0"/>
<evidence type="ECO:0000313" key="9">
    <source>
        <dbReference type="Proteomes" id="UP000191612"/>
    </source>
</evidence>
<evidence type="ECO:0000256" key="6">
    <source>
        <dbReference type="ARBA" id="ARBA00031849"/>
    </source>
</evidence>
<evidence type="ECO:0000256" key="2">
    <source>
        <dbReference type="ARBA" id="ARBA00005543"/>
    </source>
</evidence>
<evidence type="ECO:0000256" key="3">
    <source>
        <dbReference type="ARBA" id="ARBA00016197"/>
    </source>
</evidence>
<keyword evidence="9" id="KW-1185">Reference proteome</keyword>
<feature type="domain" description="Aminoglycoside phosphotransferase" evidence="7">
    <location>
        <begin position="98"/>
        <end position="345"/>
    </location>
</feature>
<comment type="caution">
    <text evidence="8">The sequence shown here is derived from an EMBL/GenBank/DDBJ whole genome shotgun (WGS) entry which is preliminary data.</text>
</comment>
<dbReference type="InterPro" id="IPR002575">
    <property type="entry name" value="Aminoglycoside_PTrfase"/>
</dbReference>